<dbReference type="Proteomes" id="UP000256310">
    <property type="component" value="Unassembled WGS sequence"/>
</dbReference>
<protein>
    <submittedName>
        <fullName evidence="2">Transglutaminase superfamily protein</fullName>
    </submittedName>
</protein>
<dbReference type="PANTHER" id="PTHR33490">
    <property type="entry name" value="BLR5614 PROTEIN-RELATED"/>
    <property type="match status" value="1"/>
</dbReference>
<evidence type="ECO:0000313" key="3">
    <source>
        <dbReference type="Proteomes" id="UP000256310"/>
    </source>
</evidence>
<dbReference type="InterPro" id="IPR038765">
    <property type="entry name" value="Papain-like_cys_pep_sf"/>
</dbReference>
<dbReference type="Gene3D" id="2.60.40.2250">
    <property type="match status" value="1"/>
</dbReference>
<dbReference type="Pfam" id="PF01841">
    <property type="entry name" value="Transglut_core"/>
    <property type="match status" value="1"/>
</dbReference>
<reference evidence="2 3" key="1">
    <citation type="submission" date="2018-07" db="EMBL/GenBank/DDBJ databases">
        <title>Genomic Encyclopedia of Type Strains, Phase IV (KMG-IV): sequencing the most valuable type-strain genomes for metagenomic binning, comparative biology and taxonomic classification.</title>
        <authorList>
            <person name="Goeker M."/>
        </authorList>
    </citation>
    <scope>NUCLEOTIDE SEQUENCE [LARGE SCALE GENOMIC DNA]</scope>
    <source>
        <strain evidence="2 3">DSM 26725</strain>
    </source>
</reference>
<sequence length="298" mass="32574">MPAGSRKQLAHDICRLHLLRGMQRLRRAVCDSLRLSWFPSMRLSIHALLDYLIEDEADILLQIEAAADAASQHVIDGGITASTTLRPAPVAAGIGQRSWARATGPFRAEYRATVEVERPSVDIAGLPATPHHALPGDAVPFLWPSRYCQSDQFTRFVADTFSALTDGARILAMADWIHTQLSYVPGSSDAGTSAADTFLSRKGICRDYAHLLISFARAAGIPARMVSAYAWALEPQDFHAVTEVWLDGGWHMIDATRMAPVEGLVPIIAGRDATDIAFMTIFGRGVLREQAVTVERLD</sequence>
<dbReference type="SUPFAM" id="SSF54001">
    <property type="entry name" value="Cysteine proteinases"/>
    <property type="match status" value="1"/>
</dbReference>
<gene>
    <name evidence="2" type="ORF">DFR46_1873</name>
</gene>
<evidence type="ECO:0000259" key="1">
    <source>
        <dbReference type="SMART" id="SM00460"/>
    </source>
</evidence>
<evidence type="ECO:0000313" key="2">
    <source>
        <dbReference type="EMBL" id="RED16841.1"/>
    </source>
</evidence>
<feature type="domain" description="Transglutaminase-like" evidence="1">
    <location>
        <begin position="197"/>
        <end position="257"/>
    </location>
</feature>
<dbReference type="EMBL" id="QRDP01000004">
    <property type="protein sequence ID" value="RED16841.1"/>
    <property type="molecule type" value="Genomic_DNA"/>
</dbReference>
<comment type="caution">
    <text evidence="2">The sequence shown here is derived from an EMBL/GenBank/DDBJ whole genome shotgun (WGS) entry which is preliminary data.</text>
</comment>
<proteinExistence type="predicted"/>
<dbReference type="SMART" id="SM00460">
    <property type="entry name" value="TGc"/>
    <property type="match status" value="1"/>
</dbReference>
<name>A0A3D9FIA1_9SPHN</name>
<organism evidence="2 3">
    <name type="scientific">Parasphingopyxis lamellibrachiae</name>
    <dbReference type="NCBI Taxonomy" id="680125"/>
    <lineage>
        <taxon>Bacteria</taxon>
        <taxon>Pseudomonadati</taxon>
        <taxon>Pseudomonadota</taxon>
        <taxon>Alphaproteobacteria</taxon>
        <taxon>Sphingomonadales</taxon>
        <taxon>Sphingomonadaceae</taxon>
        <taxon>Parasphingopyxis</taxon>
    </lineage>
</organism>
<dbReference type="Gene3D" id="3.10.620.30">
    <property type="match status" value="1"/>
</dbReference>
<dbReference type="PANTHER" id="PTHR33490:SF12">
    <property type="entry name" value="BLL5557 PROTEIN"/>
    <property type="match status" value="1"/>
</dbReference>
<dbReference type="AlphaFoldDB" id="A0A3D9FIA1"/>
<accession>A0A3D9FIA1</accession>
<keyword evidence="3" id="KW-1185">Reference proteome</keyword>
<dbReference type="InterPro" id="IPR002931">
    <property type="entry name" value="Transglutaminase-like"/>
</dbReference>